<reference evidence="13" key="1">
    <citation type="submission" date="2019-08" db="EMBL/GenBank/DDBJ databases">
        <title>Limnoglobus roseus gen. nov., sp. nov., a novel freshwater planctomycete with a giant genome from the family Gemmataceae.</title>
        <authorList>
            <person name="Kulichevskaya I.S."/>
            <person name="Naumoff D.G."/>
            <person name="Miroshnikov K."/>
            <person name="Ivanova A."/>
            <person name="Philippov D.A."/>
            <person name="Hakobyan A."/>
            <person name="Rijpstra I.C."/>
            <person name="Sinninghe Damste J.S."/>
            <person name="Liesack W."/>
            <person name="Dedysh S.N."/>
        </authorList>
    </citation>
    <scope>NUCLEOTIDE SEQUENCE [LARGE SCALE GENOMIC DNA]</scope>
    <source>
        <strain evidence="13">PX52</strain>
    </source>
</reference>
<dbReference type="EMBL" id="CP042425">
    <property type="protein sequence ID" value="QEL17751.1"/>
    <property type="molecule type" value="Genomic_DNA"/>
</dbReference>
<evidence type="ECO:0000256" key="8">
    <source>
        <dbReference type="ARBA" id="ARBA00023012"/>
    </source>
</evidence>
<dbReference type="OrthoDB" id="9815750at2"/>
<sequence>MAPRIWTGVAAPVAAVSVLLLVIAVGSAWYLRNMQESVAGLLTENVTSMRAAQDLELSVRDLRNQGVRYLISGDSTLLEPIPRLRERTMAALGHAETLGTTAAEQGLMQKTRAGLQAFFAEYDRMTGGEPNKADYAKTLALIDSVLAEEVINPTREYLRLNEGMLAKANEENQRTTARLTTGLTALGSCGALGGLLGGWVISAALRRSMQAAEQRLRTTARQLDEAARTAEDTATRAGRSADALDDVAKSAAAVLARLKQTERDALRAEQLAWAGQMAAGIAHEVRNPLMAIKLMIQALAAGRTGDRLRPRDMQVLEDEIVRLEQIVGSFLDFARPPRPDKKPIEVGPLVQGVADRVRGRAVVQGVDVVVEVRRPVVADVDANQLQQVLYNLLFNAMEAQPAGGVVRVRVGTPSDNPVLEICVEDEGPGLAADVRDRVFEPFVSTKEAGMGLGLSICRRIVEGHDGEITAADAAGGGAAFVVRLPLSRSTPPARSDNPALART</sequence>
<dbReference type="Gene3D" id="3.30.565.10">
    <property type="entry name" value="Histidine kinase-like ATPase, C-terminal domain"/>
    <property type="match status" value="1"/>
</dbReference>
<feature type="transmembrane region" description="Helical" evidence="10">
    <location>
        <begin position="183"/>
        <end position="205"/>
    </location>
</feature>
<dbReference type="AlphaFoldDB" id="A0A5C1AEN1"/>
<accession>A0A5C1AEN1</accession>
<keyword evidence="4" id="KW-0808">Transferase</keyword>
<organism evidence="12 13">
    <name type="scientific">Limnoglobus roseus</name>
    <dbReference type="NCBI Taxonomy" id="2598579"/>
    <lineage>
        <taxon>Bacteria</taxon>
        <taxon>Pseudomonadati</taxon>
        <taxon>Planctomycetota</taxon>
        <taxon>Planctomycetia</taxon>
        <taxon>Gemmatales</taxon>
        <taxon>Gemmataceae</taxon>
        <taxon>Limnoglobus</taxon>
    </lineage>
</organism>
<dbReference type="PROSITE" id="PS50109">
    <property type="entry name" value="HIS_KIN"/>
    <property type="match status" value="1"/>
</dbReference>
<keyword evidence="10" id="KW-1133">Transmembrane helix</keyword>
<evidence type="ECO:0000256" key="10">
    <source>
        <dbReference type="SAM" id="Phobius"/>
    </source>
</evidence>
<dbReference type="RefSeq" id="WP_149112321.1">
    <property type="nucleotide sequence ID" value="NZ_CP042425.1"/>
</dbReference>
<feature type="compositionally biased region" description="Basic and acidic residues" evidence="9">
    <location>
        <begin position="222"/>
        <end position="234"/>
    </location>
</feature>
<evidence type="ECO:0000256" key="9">
    <source>
        <dbReference type="SAM" id="MobiDB-lite"/>
    </source>
</evidence>
<dbReference type="InterPro" id="IPR004358">
    <property type="entry name" value="Sig_transdc_His_kin-like_C"/>
</dbReference>
<gene>
    <name evidence="12" type="ORF">PX52LOC_04755</name>
</gene>
<dbReference type="GO" id="GO:0005524">
    <property type="term" value="F:ATP binding"/>
    <property type="evidence" value="ECO:0007669"/>
    <property type="project" value="UniProtKB-KW"/>
</dbReference>
<dbReference type="InterPro" id="IPR036097">
    <property type="entry name" value="HisK_dim/P_sf"/>
</dbReference>
<keyword evidence="7" id="KW-0067">ATP-binding</keyword>
<keyword evidence="5" id="KW-0547">Nucleotide-binding</keyword>
<dbReference type="InterPro" id="IPR003661">
    <property type="entry name" value="HisK_dim/P_dom"/>
</dbReference>
<evidence type="ECO:0000256" key="3">
    <source>
        <dbReference type="ARBA" id="ARBA00022553"/>
    </source>
</evidence>
<dbReference type="CDD" id="cd00082">
    <property type="entry name" value="HisKA"/>
    <property type="match status" value="1"/>
</dbReference>
<dbReference type="Pfam" id="PF02518">
    <property type="entry name" value="HATPase_c"/>
    <property type="match status" value="1"/>
</dbReference>
<proteinExistence type="predicted"/>
<dbReference type="SMART" id="SM00387">
    <property type="entry name" value="HATPase_c"/>
    <property type="match status" value="1"/>
</dbReference>
<dbReference type="Gene3D" id="1.10.287.130">
    <property type="match status" value="1"/>
</dbReference>
<dbReference type="EC" id="2.7.13.3" evidence="2"/>
<dbReference type="GO" id="GO:0000155">
    <property type="term" value="F:phosphorelay sensor kinase activity"/>
    <property type="evidence" value="ECO:0007669"/>
    <property type="project" value="InterPro"/>
</dbReference>
<dbReference type="KEGG" id="lrs:PX52LOC_04755"/>
<keyword evidence="3" id="KW-0597">Phosphoprotein</keyword>
<dbReference type="InterPro" id="IPR036890">
    <property type="entry name" value="HATPase_C_sf"/>
</dbReference>
<evidence type="ECO:0000256" key="1">
    <source>
        <dbReference type="ARBA" id="ARBA00000085"/>
    </source>
</evidence>
<keyword evidence="6 12" id="KW-0418">Kinase</keyword>
<name>A0A5C1AEN1_9BACT</name>
<dbReference type="PANTHER" id="PTHR43065:SF10">
    <property type="entry name" value="PEROXIDE STRESS-ACTIVATED HISTIDINE KINASE MAK3"/>
    <property type="match status" value="1"/>
</dbReference>
<feature type="domain" description="Histidine kinase" evidence="11">
    <location>
        <begin position="280"/>
        <end position="488"/>
    </location>
</feature>
<keyword evidence="10" id="KW-0472">Membrane</keyword>
<evidence type="ECO:0000256" key="5">
    <source>
        <dbReference type="ARBA" id="ARBA00022741"/>
    </source>
</evidence>
<dbReference type="PANTHER" id="PTHR43065">
    <property type="entry name" value="SENSOR HISTIDINE KINASE"/>
    <property type="match status" value="1"/>
</dbReference>
<evidence type="ECO:0000313" key="12">
    <source>
        <dbReference type="EMBL" id="QEL17751.1"/>
    </source>
</evidence>
<feature type="transmembrane region" description="Helical" evidence="10">
    <location>
        <begin position="6"/>
        <end position="31"/>
    </location>
</feature>
<evidence type="ECO:0000313" key="13">
    <source>
        <dbReference type="Proteomes" id="UP000324974"/>
    </source>
</evidence>
<dbReference type="Proteomes" id="UP000324974">
    <property type="component" value="Chromosome"/>
</dbReference>
<dbReference type="SUPFAM" id="SSF55874">
    <property type="entry name" value="ATPase domain of HSP90 chaperone/DNA topoisomerase II/histidine kinase"/>
    <property type="match status" value="1"/>
</dbReference>
<keyword evidence="13" id="KW-1185">Reference proteome</keyword>
<evidence type="ECO:0000256" key="6">
    <source>
        <dbReference type="ARBA" id="ARBA00022777"/>
    </source>
</evidence>
<keyword evidence="8" id="KW-0902">Two-component regulatory system</keyword>
<evidence type="ECO:0000256" key="2">
    <source>
        <dbReference type="ARBA" id="ARBA00012438"/>
    </source>
</evidence>
<protein>
    <recommendedName>
        <fullName evidence="2">histidine kinase</fullName>
        <ecNumber evidence="2">2.7.13.3</ecNumber>
    </recommendedName>
</protein>
<dbReference type="InterPro" id="IPR005467">
    <property type="entry name" value="His_kinase_dom"/>
</dbReference>
<dbReference type="PRINTS" id="PR00344">
    <property type="entry name" value="BCTRLSENSOR"/>
</dbReference>
<dbReference type="InterPro" id="IPR003594">
    <property type="entry name" value="HATPase_dom"/>
</dbReference>
<dbReference type="SMART" id="SM00388">
    <property type="entry name" value="HisKA"/>
    <property type="match status" value="1"/>
</dbReference>
<evidence type="ECO:0000256" key="4">
    <source>
        <dbReference type="ARBA" id="ARBA00022679"/>
    </source>
</evidence>
<comment type="catalytic activity">
    <reaction evidence="1">
        <text>ATP + protein L-histidine = ADP + protein N-phospho-L-histidine.</text>
        <dbReference type="EC" id="2.7.13.3"/>
    </reaction>
</comment>
<evidence type="ECO:0000259" key="11">
    <source>
        <dbReference type="PROSITE" id="PS50109"/>
    </source>
</evidence>
<dbReference type="SUPFAM" id="SSF47384">
    <property type="entry name" value="Homodimeric domain of signal transducing histidine kinase"/>
    <property type="match status" value="1"/>
</dbReference>
<evidence type="ECO:0000256" key="7">
    <source>
        <dbReference type="ARBA" id="ARBA00022840"/>
    </source>
</evidence>
<dbReference type="Pfam" id="PF00512">
    <property type="entry name" value="HisKA"/>
    <property type="match status" value="1"/>
</dbReference>
<feature type="region of interest" description="Disordered" evidence="9">
    <location>
        <begin position="222"/>
        <end position="241"/>
    </location>
</feature>
<keyword evidence="10" id="KW-0812">Transmembrane</keyword>